<dbReference type="PATRIC" id="fig|1254432.3.peg.2962"/>
<dbReference type="EMBL" id="CP003969">
    <property type="protein sequence ID" value="AGP35391.1"/>
    <property type="molecule type" value="Genomic_DNA"/>
</dbReference>
<sequence length="38" mass="4298">MTASVLFPDLTGVGLELWAKLRDELEVGLQDRRRQRAG</sequence>
<gene>
    <name evidence="1" type="ORF">SCE1572_13175</name>
</gene>
<dbReference type="AlphaFoldDB" id="S4XSM9"/>
<reference evidence="1 2" key="1">
    <citation type="journal article" date="2013" name="Sci. Rep.">
        <title>Extraordinary expansion of a Sorangium cellulosum genome from an alkaline milieu.</title>
        <authorList>
            <person name="Han K."/>
            <person name="Li Z.F."/>
            <person name="Peng R."/>
            <person name="Zhu L.P."/>
            <person name="Zhou T."/>
            <person name="Wang L.G."/>
            <person name="Li S.G."/>
            <person name="Zhang X.B."/>
            <person name="Hu W."/>
            <person name="Wu Z.H."/>
            <person name="Qin N."/>
            <person name="Li Y.Z."/>
        </authorList>
    </citation>
    <scope>NUCLEOTIDE SEQUENCE [LARGE SCALE GENOMIC DNA]</scope>
    <source>
        <strain evidence="1 2">So0157-2</strain>
    </source>
</reference>
<evidence type="ECO:0000313" key="1">
    <source>
        <dbReference type="EMBL" id="AGP35391.1"/>
    </source>
</evidence>
<dbReference type="HOGENOM" id="CLU_3333118_0_0_7"/>
<proteinExistence type="predicted"/>
<protein>
    <submittedName>
        <fullName evidence="1">Uncharacterized protein</fullName>
    </submittedName>
</protein>
<dbReference type="Proteomes" id="UP000014803">
    <property type="component" value="Chromosome"/>
</dbReference>
<accession>S4XSM9</accession>
<name>S4XSM9_SORCE</name>
<dbReference type="KEGG" id="scu:SCE1572_13175"/>
<evidence type="ECO:0000313" key="2">
    <source>
        <dbReference type="Proteomes" id="UP000014803"/>
    </source>
</evidence>
<organism evidence="1 2">
    <name type="scientific">Sorangium cellulosum So0157-2</name>
    <dbReference type="NCBI Taxonomy" id="1254432"/>
    <lineage>
        <taxon>Bacteria</taxon>
        <taxon>Pseudomonadati</taxon>
        <taxon>Myxococcota</taxon>
        <taxon>Polyangia</taxon>
        <taxon>Polyangiales</taxon>
        <taxon>Polyangiaceae</taxon>
        <taxon>Sorangium</taxon>
    </lineage>
</organism>